<evidence type="ECO:0000256" key="1">
    <source>
        <dbReference type="ARBA" id="ARBA00022670"/>
    </source>
</evidence>
<evidence type="ECO:0000256" key="3">
    <source>
        <dbReference type="ARBA" id="ARBA00023049"/>
    </source>
</evidence>
<name>A0A699XG77_TANCI</name>
<dbReference type="GO" id="GO:0005829">
    <property type="term" value="C:cytosol"/>
    <property type="evidence" value="ECO:0007669"/>
    <property type="project" value="TreeGrafter"/>
</dbReference>
<accession>A0A699XG77</accession>
<proteinExistence type="predicted"/>
<evidence type="ECO:0000259" key="4">
    <source>
        <dbReference type="Pfam" id="PF01523"/>
    </source>
</evidence>
<keyword evidence="2" id="KW-0378">Hydrolase</keyword>
<reference evidence="5" key="1">
    <citation type="journal article" date="2019" name="Sci. Rep.">
        <title>Draft genome of Tanacetum cinerariifolium, the natural source of mosquito coil.</title>
        <authorList>
            <person name="Yamashiro T."/>
            <person name="Shiraishi A."/>
            <person name="Satake H."/>
            <person name="Nakayama K."/>
        </authorList>
    </citation>
    <scope>NUCLEOTIDE SEQUENCE</scope>
</reference>
<dbReference type="PANTHER" id="PTHR30624">
    <property type="entry name" value="UNCHARACTERIZED PROTEIN TLDD AND PMBA"/>
    <property type="match status" value="1"/>
</dbReference>
<evidence type="ECO:0000313" key="5">
    <source>
        <dbReference type="EMBL" id="GFD58709.1"/>
    </source>
</evidence>
<organism evidence="5">
    <name type="scientific">Tanacetum cinerariifolium</name>
    <name type="common">Dalmatian daisy</name>
    <name type="synonym">Chrysanthemum cinerariifolium</name>
    <dbReference type="NCBI Taxonomy" id="118510"/>
    <lineage>
        <taxon>Eukaryota</taxon>
        <taxon>Viridiplantae</taxon>
        <taxon>Streptophyta</taxon>
        <taxon>Embryophyta</taxon>
        <taxon>Tracheophyta</taxon>
        <taxon>Spermatophyta</taxon>
        <taxon>Magnoliopsida</taxon>
        <taxon>eudicotyledons</taxon>
        <taxon>Gunneridae</taxon>
        <taxon>Pentapetalae</taxon>
        <taxon>asterids</taxon>
        <taxon>campanulids</taxon>
        <taxon>Asterales</taxon>
        <taxon>Asteraceae</taxon>
        <taxon>Asteroideae</taxon>
        <taxon>Anthemideae</taxon>
        <taxon>Anthemidinae</taxon>
        <taxon>Tanacetum</taxon>
    </lineage>
</organism>
<dbReference type="GO" id="GO:0006508">
    <property type="term" value="P:proteolysis"/>
    <property type="evidence" value="ECO:0007669"/>
    <property type="project" value="UniProtKB-KW"/>
</dbReference>
<keyword evidence="3" id="KW-0482">Metalloprotease</keyword>
<feature type="domain" description="Metalloprotease TldD/E N-terminal" evidence="4">
    <location>
        <begin position="1"/>
        <end position="34"/>
    </location>
</feature>
<feature type="non-terminal residue" evidence="5">
    <location>
        <position position="85"/>
    </location>
</feature>
<protein>
    <recommendedName>
        <fullName evidence="4">Metalloprotease TldD/E N-terminal domain-containing protein</fullName>
    </recommendedName>
</protein>
<evidence type="ECO:0000256" key="2">
    <source>
        <dbReference type="ARBA" id="ARBA00022801"/>
    </source>
</evidence>
<dbReference type="Pfam" id="PF01523">
    <property type="entry name" value="PmbA_TldD_1st"/>
    <property type="match status" value="1"/>
</dbReference>
<dbReference type="InterPro" id="IPR035068">
    <property type="entry name" value="TldD/PmbA_N"/>
</dbReference>
<keyword evidence="1" id="KW-0645">Protease</keyword>
<dbReference type="GO" id="GO:0008237">
    <property type="term" value="F:metallopeptidase activity"/>
    <property type="evidence" value="ECO:0007669"/>
    <property type="project" value="UniProtKB-KW"/>
</dbReference>
<dbReference type="InterPro" id="IPR036059">
    <property type="entry name" value="TldD/PmbA_sf"/>
</dbReference>
<dbReference type="Gene3D" id="3.30.2290.10">
    <property type="entry name" value="PmbA/TldD superfamily"/>
    <property type="match status" value="1"/>
</dbReference>
<dbReference type="InterPro" id="IPR002510">
    <property type="entry name" value="Metalloprtase-TldD/E_N"/>
</dbReference>
<sequence length="85" mass="8840">GIRVLVQGCWGFASTSVVTEASLAATARLAADIAKANKLVLKEPVQLAPHQGFGEVSWKTPLVQSAFEVPVKQKADLLLAANAAA</sequence>
<dbReference type="SUPFAM" id="SSF111283">
    <property type="entry name" value="Putative modulator of DNA gyrase, PmbA/TldD"/>
    <property type="match status" value="1"/>
</dbReference>
<comment type="caution">
    <text evidence="5">The sequence shown here is derived from an EMBL/GenBank/DDBJ whole genome shotgun (WGS) entry which is preliminary data.</text>
</comment>
<dbReference type="EMBL" id="BKCJ011856391">
    <property type="protein sequence ID" value="GFD58709.1"/>
    <property type="molecule type" value="Genomic_DNA"/>
</dbReference>
<dbReference type="InterPro" id="IPR051463">
    <property type="entry name" value="Peptidase_U62_metallo"/>
</dbReference>
<feature type="non-terminal residue" evidence="5">
    <location>
        <position position="1"/>
    </location>
</feature>
<dbReference type="AlphaFoldDB" id="A0A699XG77"/>
<dbReference type="PANTHER" id="PTHR30624:SF10">
    <property type="entry name" value="CONSERVED PROTEIN"/>
    <property type="match status" value="1"/>
</dbReference>
<gene>
    <name evidence="5" type="ORF">Tci_930678</name>
</gene>